<dbReference type="Pfam" id="PF04773">
    <property type="entry name" value="FecR"/>
    <property type="match status" value="1"/>
</dbReference>
<evidence type="ECO:0000256" key="1">
    <source>
        <dbReference type="SAM" id="Phobius"/>
    </source>
</evidence>
<organism evidence="4 5">
    <name type="scientific">Sphingobacterium spiritivorum ATCC 33861</name>
    <dbReference type="NCBI Taxonomy" id="525373"/>
    <lineage>
        <taxon>Bacteria</taxon>
        <taxon>Pseudomonadati</taxon>
        <taxon>Bacteroidota</taxon>
        <taxon>Sphingobacteriia</taxon>
        <taxon>Sphingobacteriales</taxon>
        <taxon>Sphingobacteriaceae</taxon>
        <taxon>Sphingobacterium</taxon>
    </lineage>
</organism>
<accession>D7VNZ0</accession>
<reference evidence="4" key="1">
    <citation type="submission" date="2010-07" db="EMBL/GenBank/DDBJ databases">
        <authorList>
            <person name="Muzny D."/>
            <person name="Qin X."/>
            <person name="Buhay C."/>
            <person name="Dugan-Rocha S."/>
            <person name="Ding Y."/>
            <person name="Chen G."/>
            <person name="Hawes A."/>
            <person name="Holder M."/>
            <person name="Jhangiani S."/>
            <person name="Johnson A."/>
            <person name="Khan Z."/>
            <person name="Li Z."/>
            <person name="Liu W."/>
            <person name="Liu X."/>
            <person name="Perez L."/>
            <person name="Shen H."/>
            <person name="Wang Q."/>
            <person name="Watt J."/>
            <person name="Xi L."/>
            <person name="Xin Y."/>
            <person name="Zhou J."/>
            <person name="Deng J."/>
            <person name="Jiang H."/>
            <person name="Liu Y."/>
            <person name="Qu J."/>
            <person name="Song X.-Z."/>
            <person name="Zhang L."/>
            <person name="Villasana D."/>
            <person name="Johnson A."/>
            <person name="Liu J."/>
            <person name="Liyanage D."/>
            <person name="Lorensuhewa L."/>
            <person name="Robinson T."/>
            <person name="Song A."/>
            <person name="Song B.-B."/>
            <person name="Dinh H."/>
            <person name="Thornton R."/>
            <person name="Coyle M."/>
            <person name="Francisco L."/>
            <person name="Jackson L."/>
            <person name="Javaid M."/>
            <person name="Korchina V."/>
            <person name="Kovar C."/>
            <person name="Mata R."/>
            <person name="Mathew T."/>
            <person name="Ngo R."/>
            <person name="Nguyen L."/>
            <person name="Nguyen N."/>
            <person name="Okwuonu G."/>
            <person name="Ongeri F."/>
            <person name="Pham C."/>
            <person name="Simmons D."/>
            <person name="Wilczek-Boney K."/>
            <person name="Hale W."/>
            <person name="Jakkamsetti A."/>
            <person name="Pham P."/>
            <person name="Ruth R."/>
            <person name="San Lucas F."/>
            <person name="Warren J."/>
            <person name="Zhang J."/>
            <person name="Zhao Z."/>
            <person name="Zhou C."/>
            <person name="Zhu D."/>
            <person name="Lee S."/>
            <person name="Bess C."/>
            <person name="Blankenburg K."/>
            <person name="Forbes L."/>
            <person name="Fu Q."/>
            <person name="Gubbala S."/>
            <person name="Hirani K."/>
            <person name="Jayaseelan J.C."/>
            <person name="Lara F."/>
            <person name="Munidasa M."/>
            <person name="Palculict T."/>
            <person name="Patil S."/>
            <person name="Pu L.-L."/>
            <person name="Saada N."/>
            <person name="Tang L."/>
            <person name="Weissenberger G."/>
            <person name="Zhu Y."/>
            <person name="Hemphill L."/>
            <person name="Shang Y."/>
            <person name="Youmans B."/>
            <person name="Ayvaz T."/>
            <person name="Ross M."/>
            <person name="Santibanez J."/>
            <person name="Aqrawi P."/>
            <person name="Gross S."/>
            <person name="Joshi V."/>
            <person name="Fowler G."/>
            <person name="Nazareth L."/>
            <person name="Reid J."/>
            <person name="Worley K."/>
            <person name="Petrosino J."/>
            <person name="Highlander S."/>
            <person name="Gibbs R."/>
        </authorList>
    </citation>
    <scope>NUCLEOTIDE SEQUENCE [LARGE SCALE GENOMIC DNA]</scope>
    <source>
        <strain evidence="4">ATCC 33861</strain>
    </source>
</reference>
<dbReference type="GeneID" id="95427712"/>
<dbReference type="OrthoDB" id="649666at2"/>
<keyword evidence="5" id="KW-1185">Reference proteome</keyword>
<dbReference type="HOGENOM" id="CLU_050192_1_0_10"/>
<dbReference type="STRING" id="525373.HMPREF0766_12710"/>
<dbReference type="InterPro" id="IPR012373">
    <property type="entry name" value="Ferrdict_sens_TM"/>
</dbReference>
<dbReference type="GO" id="GO:0016989">
    <property type="term" value="F:sigma factor antagonist activity"/>
    <property type="evidence" value="ECO:0007669"/>
    <property type="project" value="TreeGrafter"/>
</dbReference>
<dbReference type="InterPro" id="IPR032508">
    <property type="entry name" value="FecR_C"/>
</dbReference>
<dbReference type="Gene3D" id="2.60.120.1440">
    <property type="match status" value="1"/>
</dbReference>
<dbReference type="PANTHER" id="PTHR30273">
    <property type="entry name" value="PERIPLASMIC SIGNAL SENSOR AND SIGMA FACTOR ACTIVATOR FECR-RELATED"/>
    <property type="match status" value="1"/>
</dbReference>
<feature type="domain" description="Protein FecR C-terminal" evidence="3">
    <location>
        <begin position="315"/>
        <end position="381"/>
    </location>
</feature>
<evidence type="ECO:0000259" key="2">
    <source>
        <dbReference type="Pfam" id="PF04773"/>
    </source>
</evidence>
<evidence type="ECO:0000313" key="4">
    <source>
        <dbReference type="EMBL" id="EFK57637.1"/>
    </source>
</evidence>
<dbReference type="Gene3D" id="3.55.50.30">
    <property type="match status" value="1"/>
</dbReference>
<keyword evidence="1" id="KW-0812">Transmembrane</keyword>
<keyword evidence="1" id="KW-0472">Membrane</keyword>
<gene>
    <name evidence="4" type="ORF">HMPREF0766_12710</name>
</gene>
<sequence length="387" mass="43843">MNSKDQLITALFRKYLQGNVTETELNELLKYFGLVEHSTLLKELILNQLQTEIPASVSMDQIDLLTAKIDIGVLNHINSGYKSTLKRKIVWLTAAFLIMVGSFSYIVWKTSVTVPKGIEAAANILPGTNRAVVTFDNSKSINLSESQSVLINKHNTIGYENGESILVSDSVKWVSIATPRAGQYQVILEDGTRIWLNADSKVRYPSRFSGDERRIFVEGEVYLEVAHNQKRKKFVVETDRQIIQVLGTKFNVRTYHDAAFQATTLLEGAVNIESKKTNFVSRLYPGQQARTDMSGNNQIVKVDAEDYAAWTEELIVLNNLNLDEVIKELERWYDVNFDPVPAALGRKKVFGSLKRNLPLRDVLKALESSYDIHFTVNERRIGIKKRT</sequence>
<dbReference type="eggNOG" id="COG3712">
    <property type="taxonomic scope" value="Bacteria"/>
</dbReference>
<dbReference type="EMBL" id="ACHA02000011">
    <property type="protein sequence ID" value="EFK57637.1"/>
    <property type="molecule type" value="Genomic_DNA"/>
</dbReference>
<feature type="domain" description="FecR protein" evidence="2">
    <location>
        <begin position="176"/>
        <end position="270"/>
    </location>
</feature>
<comment type="caution">
    <text evidence="4">The sequence shown here is derived from an EMBL/GenBank/DDBJ whole genome shotgun (WGS) entry which is preliminary data.</text>
</comment>
<keyword evidence="1" id="KW-1133">Transmembrane helix</keyword>
<dbReference type="PANTHER" id="PTHR30273:SF2">
    <property type="entry name" value="PROTEIN FECR"/>
    <property type="match status" value="1"/>
</dbReference>
<proteinExistence type="predicted"/>
<dbReference type="Pfam" id="PF16344">
    <property type="entry name" value="FecR_C"/>
    <property type="match status" value="1"/>
</dbReference>
<dbReference type="RefSeq" id="WP_002993368.1">
    <property type="nucleotide sequence ID" value="NZ_GL379770.1"/>
</dbReference>
<dbReference type="AlphaFoldDB" id="D7VNZ0"/>
<name>D7VNZ0_SPHSI</name>
<dbReference type="InterPro" id="IPR006860">
    <property type="entry name" value="FecR"/>
</dbReference>
<protein>
    <submittedName>
        <fullName evidence="4">Sigma factor regulatory protein, FecR/PupR family</fullName>
    </submittedName>
</protein>
<feature type="transmembrane region" description="Helical" evidence="1">
    <location>
        <begin position="89"/>
        <end position="108"/>
    </location>
</feature>
<dbReference type="Proteomes" id="UP000006258">
    <property type="component" value="Unassembled WGS sequence"/>
</dbReference>
<evidence type="ECO:0000259" key="3">
    <source>
        <dbReference type="Pfam" id="PF16344"/>
    </source>
</evidence>
<evidence type="ECO:0000313" key="5">
    <source>
        <dbReference type="Proteomes" id="UP000006258"/>
    </source>
</evidence>